<organism evidence="6 7">
    <name type="scientific">Marvinbryantia formatexigens DSM 14469</name>
    <dbReference type="NCBI Taxonomy" id="478749"/>
    <lineage>
        <taxon>Bacteria</taxon>
        <taxon>Bacillati</taxon>
        <taxon>Bacillota</taxon>
        <taxon>Clostridia</taxon>
        <taxon>Lachnospirales</taxon>
        <taxon>Lachnospiraceae</taxon>
        <taxon>Marvinbryantia</taxon>
    </lineage>
</organism>
<dbReference type="InterPro" id="IPR011006">
    <property type="entry name" value="CheY-like_superfamily"/>
</dbReference>
<dbReference type="SMART" id="SM00850">
    <property type="entry name" value="LytTR"/>
    <property type="match status" value="1"/>
</dbReference>
<sequence>MCEDMLNIAIVEDSEASAKRLTEFLERFSEESKETLQYMHFTGIEPFLESYHFQFDIVFLDIELPDGNGMEAAKKLREKDPLVVLIFITHLMQYAVNGYEVDALDYIVKPLRYPTFALKMKRAIRECGHVREDEVMLELKEYSIRLSVSSIKYIEIYKHHIIYHTENGDYETYGVLRQIEKLLPEKEFFRLGSSYIVNFRHIERITGQYVTVDGKELPVSRLRRQEFLEACHKYYMGRTLR</sequence>
<comment type="function">
    <text evidence="2">May play the central regulatory role in sporulation. It may be an element of the effector pathway responsible for the activation of sporulation genes in response to nutritional stress. Spo0A may act in concert with spo0H (a sigma factor) to control the expression of some genes that are critical to the sporulation process.</text>
</comment>
<reference evidence="6" key="1">
    <citation type="submission" date="2009-07" db="EMBL/GenBank/DDBJ databases">
        <authorList>
            <person name="Weinstock G."/>
            <person name="Sodergren E."/>
            <person name="Clifton S."/>
            <person name="Fulton L."/>
            <person name="Fulton B."/>
            <person name="Courtney L."/>
            <person name="Fronick C."/>
            <person name="Harrison M."/>
            <person name="Strong C."/>
            <person name="Farmer C."/>
            <person name="Delahaunty K."/>
            <person name="Markovic C."/>
            <person name="Hall O."/>
            <person name="Minx P."/>
            <person name="Tomlinson C."/>
            <person name="Mitreva M."/>
            <person name="Nelson J."/>
            <person name="Hou S."/>
            <person name="Wollam A."/>
            <person name="Pepin K.H."/>
            <person name="Johnson M."/>
            <person name="Bhonagiri V."/>
            <person name="Nash W.E."/>
            <person name="Warren W."/>
            <person name="Chinwalla A."/>
            <person name="Mardis E.R."/>
            <person name="Wilson R.K."/>
        </authorList>
    </citation>
    <scope>NUCLEOTIDE SEQUENCE [LARGE SCALE GENOMIC DNA]</scope>
    <source>
        <strain evidence="6">DSM 14469</strain>
    </source>
</reference>
<evidence type="ECO:0000259" key="4">
    <source>
        <dbReference type="PROSITE" id="PS50110"/>
    </source>
</evidence>
<evidence type="ECO:0000256" key="3">
    <source>
        <dbReference type="PROSITE-ProRule" id="PRU00169"/>
    </source>
</evidence>
<evidence type="ECO:0000256" key="2">
    <source>
        <dbReference type="ARBA" id="ARBA00024867"/>
    </source>
</evidence>
<dbReference type="Pfam" id="PF04397">
    <property type="entry name" value="LytTR"/>
    <property type="match status" value="1"/>
</dbReference>
<feature type="domain" description="HTH LytTR-type" evidence="5">
    <location>
        <begin position="139"/>
        <end position="233"/>
    </location>
</feature>
<dbReference type="PANTHER" id="PTHR37299:SF1">
    <property type="entry name" value="STAGE 0 SPORULATION PROTEIN A HOMOLOG"/>
    <property type="match status" value="1"/>
</dbReference>
<feature type="domain" description="Response regulatory" evidence="4">
    <location>
        <begin position="7"/>
        <end position="124"/>
    </location>
</feature>
<dbReference type="GO" id="GO:0000156">
    <property type="term" value="F:phosphorelay response regulator activity"/>
    <property type="evidence" value="ECO:0007669"/>
    <property type="project" value="InterPro"/>
</dbReference>
<dbReference type="InterPro" id="IPR007492">
    <property type="entry name" value="LytTR_DNA-bd_dom"/>
</dbReference>
<dbReference type="CDD" id="cd00156">
    <property type="entry name" value="REC"/>
    <property type="match status" value="1"/>
</dbReference>
<dbReference type="Proteomes" id="UP000005561">
    <property type="component" value="Unassembled WGS sequence"/>
</dbReference>
<keyword evidence="7" id="KW-1185">Reference proteome</keyword>
<name>C6LEK3_9FIRM</name>
<dbReference type="EMBL" id="ACCL02000008">
    <property type="protein sequence ID" value="EET60986.1"/>
    <property type="molecule type" value="Genomic_DNA"/>
</dbReference>
<dbReference type="AlphaFoldDB" id="C6LEK3"/>
<protein>
    <recommendedName>
        <fullName evidence="1">Stage 0 sporulation protein A homolog</fullName>
    </recommendedName>
</protein>
<dbReference type="Gene3D" id="3.40.50.2300">
    <property type="match status" value="1"/>
</dbReference>
<dbReference type="eggNOG" id="COG3279">
    <property type="taxonomic scope" value="Bacteria"/>
</dbReference>
<evidence type="ECO:0000313" key="6">
    <source>
        <dbReference type="EMBL" id="EET60986.1"/>
    </source>
</evidence>
<comment type="caution">
    <text evidence="6">The sequence shown here is derived from an EMBL/GenBank/DDBJ whole genome shotgun (WGS) entry which is preliminary data.</text>
</comment>
<evidence type="ECO:0000313" key="7">
    <source>
        <dbReference type="Proteomes" id="UP000005561"/>
    </source>
</evidence>
<dbReference type="OrthoDB" id="9802383at2"/>
<dbReference type="STRING" id="168384.SAMN05660368_00338"/>
<dbReference type="Pfam" id="PF00072">
    <property type="entry name" value="Response_reg"/>
    <property type="match status" value="1"/>
</dbReference>
<dbReference type="InterPro" id="IPR046947">
    <property type="entry name" value="LytR-like"/>
</dbReference>
<dbReference type="GO" id="GO:0003677">
    <property type="term" value="F:DNA binding"/>
    <property type="evidence" value="ECO:0007669"/>
    <property type="project" value="UniProtKB-KW"/>
</dbReference>
<dbReference type="InterPro" id="IPR001789">
    <property type="entry name" value="Sig_transdc_resp-reg_receiver"/>
</dbReference>
<dbReference type="PROSITE" id="PS50110">
    <property type="entry name" value="RESPONSE_REGULATORY"/>
    <property type="match status" value="1"/>
</dbReference>
<keyword evidence="3" id="KW-0597">Phosphoprotein</keyword>
<dbReference type="PANTHER" id="PTHR37299">
    <property type="entry name" value="TRANSCRIPTIONAL REGULATOR-RELATED"/>
    <property type="match status" value="1"/>
</dbReference>
<dbReference type="PROSITE" id="PS50930">
    <property type="entry name" value="HTH_LYTTR"/>
    <property type="match status" value="1"/>
</dbReference>
<dbReference type="Gene3D" id="2.40.50.1020">
    <property type="entry name" value="LytTr DNA-binding domain"/>
    <property type="match status" value="1"/>
</dbReference>
<proteinExistence type="predicted"/>
<evidence type="ECO:0000256" key="1">
    <source>
        <dbReference type="ARBA" id="ARBA00018672"/>
    </source>
</evidence>
<dbReference type="SMART" id="SM00448">
    <property type="entry name" value="REC"/>
    <property type="match status" value="1"/>
</dbReference>
<accession>C6LEK3</accession>
<gene>
    <name evidence="6" type="ORF">BRYFOR_07053</name>
</gene>
<keyword evidence="6" id="KW-0238">DNA-binding</keyword>
<dbReference type="SUPFAM" id="SSF52172">
    <property type="entry name" value="CheY-like"/>
    <property type="match status" value="1"/>
</dbReference>
<evidence type="ECO:0000259" key="5">
    <source>
        <dbReference type="PROSITE" id="PS50930"/>
    </source>
</evidence>
<feature type="modified residue" description="4-aspartylphosphate" evidence="3">
    <location>
        <position position="61"/>
    </location>
</feature>